<dbReference type="SUPFAM" id="SSF55781">
    <property type="entry name" value="GAF domain-like"/>
    <property type="match status" value="1"/>
</dbReference>
<dbReference type="SUPFAM" id="SSF47384">
    <property type="entry name" value="Homodimeric domain of signal transducing histidine kinase"/>
    <property type="match status" value="1"/>
</dbReference>
<keyword evidence="4" id="KW-0175">Coiled coil</keyword>
<dbReference type="SMART" id="SM00388">
    <property type="entry name" value="HisKA"/>
    <property type="match status" value="1"/>
</dbReference>
<evidence type="ECO:0000313" key="8">
    <source>
        <dbReference type="Proteomes" id="UP001221838"/>
    </source>
</evidence>
<dbReference type="InterPro" id="IPR036890">
    <property type="entry name" value="HATPase_C_sf"/>
</dbReference>
<dbReference type="Gene3D" id="3.30.565.10">
    <property type="entry name" value="Histidine kinase-like ATPase, C-terminal domain"/>
    <property type="match status" value="1"/>
</dbReference>
<evidence type="ECO:0000313" key="7">
    <source>
        <dbReference type="EMBL" id="MDC0713076.1"/>
    </source>
</evidence>
<dbReference type="InterPro" id="IPR027417">
    <property type="entry name" value="P-loop_NTPase"/>
</dbReference>
<dbReference type="SMART" id="SM00065">
    <property type="entry name" value="GAF"/>
    <property type="match status" value="1"/>
</dbReference>
<dbReference type="PROSITE" id="PS50011">
    <property type="entry name" value="PROTEIN_KINASE_DOM"/>
    <property type="match status" value="1"/>
</dbReference>
<protein>
    <recommendedName>
        <fullName evidence="2">histidine kinase</fullName>
        <ecNumber evidence="2">2.7.13.3</ecNumber>
    </recommendedName>
</protein>
<dbReference type="InterPro" id="IPR004358">
    <property type="entry name" value="Sig_transdc_His_kin-like_C"/>
</dbReference>
<dbReference type="EMBL" id="JAQNDM010000002">
    <property type="protein sequence ID" value="MDC0713076.1"/>
    <property type="molecule type" value="Genomic_DNA"/>
</dbReference>
<evidence type="ECO:0000256" key="3">
    <source>
        <dbReference type="ARBA" id="ARBA00022553"/>
    </source>
</evidence>
<dbReference type="SUPFAM" id="SSF56112">
    <property type="entry name" value="Protein kinase-like (PK-like)"/>
    <property type="match status" value="1"/>
</dbReference>
<gene>
    <name evidence="7" type="ORF">POL68_31730</name>
</gene>
<dbReference type="Pfam" id="PF00512">
    <property type="entry name" value="HisKA"/>
    <property type="match status" value="1"/>
</dbReference>
<dbReference type="InterPro" id="IPR036097">
    <property type="entry name" value="HisK_dim/P_sf"/>
</dbReference>
<dbReference type="Gene3D" id="3.40.50.300">
    <property type="entry name" value="P-loop containing nucleotide triphosphate hydrolases"/>
    <property type="match status" value="1"/>
</dbReference>
<dbReference type="InterPro" id="IPR029016">
    <property type="entry name" value="GAF-like_dom_sf"/>
</dbReference>
<dbReference type="CDD" id="cd14014">
    <property type="entry name" value="STKc_PknB_like"/>
    <property type="match status" value="1"/>
</dbReference>
<dbReference type="CDD" id="cd00082">
    <property type="entry name" value="HisKA"/>
    <property type="match status" value="1"/>
</dbReference>
<dbReference type="Pfam" id="PF13191">
    <property type="entry name" value="AAA_16"/>
    <property type="match status" value="1"/>
</dbReference>
<evidence type="ECO:0000256" key="4">
    <source>
        <dbReference type="SAM" id="Coils"/>
    </source>
</evidence>
<dbReference type="Gene3D" id="1.10.287.130">
    <property type="match status" value="1"/>
</dbReference>
<name>A0ABT5DHS5_9BACT</name>
<comment type="catalytic activity">
    <reaction evidence="1">
        <text>ATP + protein L-histidine = ADP + protein N-phospho-L-histidine.</text>
        <dbReference type="EC" id="2.7.13.3"/>
    </reaction>
</comment>
<dbReference type="Gene3D" id="1.10.510.10">
    <property type="entry name" value="Transferase(Phosphotransferase) domain 1"/>
    <property type="match status" value="1"/>
</dbReference>
<feature type="domain" description="Histidine kinase" evidence="6">
    <location>
        <begin position="1541"/>
        <end position="1784"/>
    </location>
</feature>
<feature type="coiled-coil region" evidence="4">
    <location>
        <begin position="1491"/>
        <end position="1525"/>
    </location>
</feature>
<feature type="domain" description="Protein kinase" evidence="5">
    <location>
        <begin position="7"/>
        <end position="268"/>
    </location>
</feature>
<dbReference type="InterPro" id="IPR005467">
    <property type="entry name" value="His_kinase_dom"/>
</dbReference>
<dbReference type="PANTHER" id="PTHR43642:SF1">
    <property type="entry name" value="HYBRID SIGNAL TRANSDUCTION HISTIDINE KINASE G"/>
    <property type="match status" value="1"/>
</dbReference>
<keyword evidence="8" id="KW-1185">Reference proteome</keyword>
<dbReference type="PROSITE" id="PS50109">
    <property type="entry name" value="HIS_KIN"/>
    <property type="match status" value="1"/>
</dbReference>
<dbReference type="InterPro" id="IPR011009">
    <property type="entry name" value="Kinase-like_dom_sf"/>
</dbReference>
<dbReference type="Pfam" id="PF02518">
    <property type="entry name" value="HATPase_c"/>
    <property type="match status" value="1"/>
</dbReference>
<dbReference type="Pfam" id="PF01590">
    <property type="entry name" value="GAF"/>
    <property type="match status" value="1"/>
</dbReference>
<dbReference type="Proteomes" id="UP001221838">
    <property type="component" value="Unassembled WGS sequence"/>
</dbReference>
<dbReference type="InterPro" id="IPR003018">
    <property type="entry name" value="GAF"/>
</dbReference>
<dbReference type="Gene3D" id="3.30.450.40">
    <property type="match status" value="1"/>
</dbReference>
<dbReference type="PRINTS" id="PR00344">
    <property type="entry name" value="BCTRLSENSOR"/>
</dbReference>
<proteinExistence type="predicted"/>
<dbReference type="PANTHER" id="PTHR43642">
    <property type="entry name" value="HYBRID SIGNAL TRANSDUCTION HISTIDINE KINASE G"/>
    <property type="match status" value="1"/>
</dbReference>
<reference evidence="7 8" key="1">
    <citation type="submission" date="2022-11" db="EMBL/GenBank/DDBJ databases">
        <title>Minimal conservation of predation-associated metabolite biosynthetic gene clusters underscores biosynthetic potential of Myxococcota including descriptions for ten novel species: Archangium lansinium sp. nov., Myxococcus landrumus sp. nov., Nannocystis bai.</title>
        <authorList>
            <person name="Ahearne A."/>
            <person name="Stevens C."/>
            <person name="Dowd S."/>
        </authorList>
    </citation>
    <scope>NUCLEOTIDE SEQUENCE [LARGE SCALE GENOMIC DNA]</scope>
    <source>
        <strain evidence="7 8">NCWAL01</strain>
    </source>
</reference>
<evidence type="ECO:0000256" key="1">
    <source>
        <dbReference type="ARBA" id="ARBA00000085"/>
    </source>
</evidence>
<dbReference type="InterPro" id="IPR053159">
    <property type="entry name" value="Hybrid_Histidine_Kinase"/>
</dbReference>
<evidence type="ECO:0000259" key="5">
    <source>
        <dbReference type="PROSITE" id="PS50011"/>
    </source>
</evidence>
<dbReference type="SUPFAM" id="SSF55874">
    <property type="entry name" value="ATPase domain of HSP90 chaperone/DNA topoisomerase II/histidine kinase"/>
    <property type="match status" value="1"/>
</dbReference>
<dbReference type="InterPro" id="IPR003661">
    <property type="entry name" value="HisK_dim/P_dom"/>
</dbReference>
<dbReference type="InterPro" id="IPR041664">
    <property type="entry name" value="AAA_16"/>
</dbReference>
<evidence type="ECO:0000256" key="2">
    <source>
        <dbReference type="ARBA" id="ARBA00012438"/>
    </source>
</evidence>
<evidence type="ECO:0000259" key="6">
    <source>
        <dbReference type="PROSITE" id="PS50109"/>
    </source>
</evidence>
<dbReference type="SMART" id="SM00387">
    <property type="entry name" value="HATPase_c"/>
    <property type="match status" value="1"/>
</dbReference>
<keyword evidence="3" id="KW-0597">Phosphoprotein</keyword>
<dbReference type="RefSeq" id="WP_272143263.1">
    <property type="nucleotide sequence ID" value="NZ_JAQNDM010000002.1"/>
</dbReference>
<comment type="caution">
    <text evidence="7">The sequence shown here is derived from an EMBL/GenBank/DDBJ whole genome shotgun (WGS) entry which is preliminary data.</text>
</comment>
<dbReference type="SUPFAM" id="SSF52540">
    <property type="entry name" value="P-loop containing nucleoside triphosphate hydrolases"/>
    <property type="match status" value="1"/>
</dbReference>
<dbReference type="Pfam" id="PF00069">
    <property type="entry name" value="Pkinase"/>
    <property type="match status" value="1"/>
</dbReference>
<dbReference type="InterPro" id="IPR000719">
    <property type="entry name" value="Prot_kinase_dom"/>
</dbReference>
<accession>A0ABT5DHS5</accession>
<dbReference type="InterPro" id="IPR003594">
    <property type="entry name" value="HATPase_dom"/>
</dbReference>
<dbReference type="EC" id="2.7.13.3" evidence="2"/>
<organism evidence="7 8">
    <name type="scientific">Stigmatella ashevillensis</name>
    <dbReference type="NCBI Taxonomy" id="2995309"/>
    <lineage>
        <taxon>Bacteria</taxon>
        <taxon>Pseudomonadati</taxon>
        <taxon>Myxococcota</taxon>
        <taxon>Myxococcia</taxon>
        <taxon>Myxococcales</taxon>
        <taxon>Cystobacterineae</taxon>
        <taxon>Archangiaceae</taxon>
        <taxon>Stigmatella</taxon>
    </lineage>
</organism>
<sequence>MWGITGYELHTQIHRSARTLVYRGRRTSDGLPVVLKLLGDEYPSLEDATRFKREYEIGRKVSGAGAVVVLGLAPAGNSWAIVMEDLGARPLRSILDERRLPLEEVLRWGIRLTSALAAVHRKGVIHKDINPSNIVIEPSQGQVRLIDFGLASVLARESPSLVNPHLLEGTVRYISPEQTGRMNRVIDHRSDLYSLGATLYEMLTGRVLFASQDTVELVHLHIAQRPVPPRERDASIPRPVSDVVMKLLAKTAEDRYQSALGLRADLELCLAAWEAGHQDPALGLQGFLPGQKDISHGFQLPQKLYGREPQLEGLRKALDRAAAGRAELVLVSGESGMGKSALVQEMQQPTLERRAHFVAGKFEQLLRDVPYAPVLQGLSDFVRRLLTTSETELGLWRQRLVEALGENAQVMVDVLPLLARIIGPQSLVPELPSQEASLRFNLAFQRFVGALTSEQHPLVLFLDDLQWADLPSLQLVQMLVTESKLQHLLIVGAYREEEVGPAHPLRLMWKSLEEAGAQVTPLGVGPLEPRHVEQLVADTFRCGPLRSAPLARLLWDRSGGNPFFIGQLLRALYEEGLIDFAQDAAEWTWDFEAIRARGLTGNVVELMMSKLQRLPVETQRVLKLAASLGSRFQLASLAIVLECGFSEVAVRLMPAIEEDLILPLDSRWRLAERGGTTDIPYRFFHDRLQQAAYALIPEGERAALHLRVARMLLARAGPEQWEEHLIERVHQLNLGICLVTDEDERCEMARLNLLAGRKAKSSAAFEPALRYFSVGCSLLPEDAWARHYLLCRDLHMEAMEAEYLNARLERGDELSELILARVREPLEKVKVYEIRLSSAAMRQELHRIIEDGYRALALMGVEPPRDVELPVLLELLGSIQELLAGRGKDELLNLPPMTDPCGLALCQMALAMSSSLYVHNALSAMVVSMEMLKLCLLHGNAPEAPVFYADYALIHSSILGDMDRANEYGDLVIELQERINLKRLRCKVYMVAAGSIIHWKRHLRETLMPLQVAVEAGLETGDMEFMSYSAGYFSMHHFYGGASLDEVVQQNERYLQLLTARKLKAGVYILRVIRQTSFNLMGRSLESTRLWGESFHEDQELSDLQAGGFSWGLSLLYLQKTLLACFFRDRPLAVAMSEAGEPYVGTMIGQFPFLVYHFFQSLALLSAYDGASEPDRVRFLAKVEKNQTRMKHWADHAPMNSLHRYQLVEAERARVRGDSLSAVRFYEEAAAGARTHGYLNEEAFCHELAGEFLFSLGRDRLARDSILDAATAYRRWGAEAKVADLEKRYPEAFTRLRAQSGSRDALASTSSSSQGGDLLDLATVIKAAQAISGELLLDPLLERLMRIVLQNAGAQRGLLILVRDGRLVIEAEQAVGQAAAARLSSPVEGSSLLSPAIVHFVARTRESVVLDDASAQGLFTQDPYVALCRLRSVLCAPLLSQGKLVALLYLENNHVVGAFTEGRLEVLRLLSAQASLSLQNALLFAQMEEYSHTLEQRVEERTRELQSKNEELGRAMRHLRDTQKQLVVQEKLASLGTLTAGIAHELKNPLNFINNFAELSLEFTQELAKALASPPTPELWQEQAGVLEHLEQNVSKIRDHGHRADQIINGMLLHSRELSGRRAAAPLNTVLAESVDHGYLGFCAKTPGFEVDIQTDYDSEVEDVDMVIPELSRVFINAVDNACYALRKKKNALGKGFSPQLSVRTRSQGDFVEVRLRDNGTGIPKELLGNVFNPFFTTKPTGEGTGLGLSLSHDIVVGGHQGRIRLESMEGEFAELIIELPKRAPTL</sequence>